<proteinExistence type="predicted"/>
<gene>
    <name evidence="1" type="ORF">SMN809_LOCUS33269</name>
</gene>
<evidence type="ECO:0000313" key="2">
    <source>
        <dbReference type="Proteomes" id="UP000676336"/>
    </source>
</evidence>
<sequence length="27" mass="2976">MADDFCSSRMGFICELTEATLSGVYQT</sequence>
<protein>
    <submittedName>
        <fullName evidence="1">Uncharacterized protein</fullName>
    </submittedName>
</protein>
<comment type="caution">
    <text evidence="1">The sequence shown here is derived from an EMBL/GenBank/DDBJ whole genome shotgun (WGS) entry which is preliminary data.</text>
</comment>
<name>A0A8S2WV17_9BILA</name>
<dbReference type="EMBL" id="CAJOBI010072373">
    <property type="protein sequence ID" value="CAF4463910.1"/>
    <property type="molecule type" value="Genomic_DNA"/>
</dbReference>
<dbReference type="Proteomes" id="UP000676336">
    <property type="component" value="Unassembled WGS sequence"/>
</dbReference>
<accession>A0A8S2WV17</accession>
<dbReference type="AlphaFoldDB" id="A0A8S2WV17"/>
<evidence type="ECO:0000313" key="1">
    <source>
        <dbReference type="EMBL" id="CAF4463910.1"/>
    </source>
</evidence>
<reference evidence="1" key="1">
    <citation type="submission" date="2021-02" db="EMBL/GenBank/DDBJ databases">
        <authorList>
            <person name="Nowell W R."/>
        </authorList>
    </citation>
    <scope>NUCLEOTIDE SEQUENCE</scope>
</reference>
<feature type="non-terminal residue" evidence="1">
    <location>
        <position position="1"/>
    </location>
</feature>
<organism evidence="1 2">
    <name type="scientific">Rotaria magnacalcarata</name>
    <dbReference type="NCBI Taxonomy" id="392030"/>
    <lineage>
        <taxon>Eukaryota</taxon>
        <taxon>Metazoa</taxon>
        <taxon>Spiralia</taxon>
        <taxon>Gnathifera</taxon>
        <taxon>Rotifera</taxon>
        <taxon>Eurotatoria</taxon>
        <taxon>Bdelloidea</taxon>
        <taxon>Philodinida</taxon>
        <taxon>Philodinidae</taxon>
        <taxon>Rotaria</taxon>
    </lineage>
</organism>